<dbReference type="RefSeq" id="WP_345460479.1">
    <property type="nucleotide sequence ID" value="NZ_BAABKG010000004.1"/>
</dbReference>
<reference evidence="2" key="1">
    <citation type="journal article" date="2019" name="Int. J. Syst. Evol. Microbiol.">
        <title>The Global Catalogue of Microorganisms (GCM) 10K type strain sequencing project: providing services to taxonomists for standard genome sequencing and annotation.</title>
        <authorList>
            <consortium name="The Broad Institute Genomics Platform"/>
            <consortium name="The Broad Institute Genome Sequencing Center for Infectious Disease"/>
            <person name="Wu L."/>
            <person name="Ma J."/>
        </authorList>
    </citation>
    <scope>NUCLEOTIDE SEQUENCE [LARGE SCALE GENOMIC DNA]</scope>
    <source>
        <strain evidence="2">JCM 18459</strain>
    </source>
</reference>
<keyword evidence="2" id="KW-1185">Reference proteome</keyword>
<dbReference type="Proteomes" id="UP001500221">
    <property type="component" value="Unassembled WGS sequence"/>
</dbReference>
<dbReference type="PROSITE" id="PS51257">
    <property type="entry name" value="PROKAR_LIPOPROTEIN"/>
    <property type="match status" value="1"/>
</dbReference>
<evidence type="ECO:0008006" key="3">
    <source>
        <dbReference type="Google" id="ProtNLM"/>
    </source>
</evidence>
<proteinExistence type="predicted"/>
<name>A0ABP9PXH4_9ACTN</name>
<protein>
    <recommendedName>
        <fullName evidence="3">DUF3515 domain-containing protein</fullName>
    </recommendedName>
</protein>
<evidence type="ECO:0000313" key="2">
    <source>
        <dbReference type="Proteomes" id="UP001500221"/>
    </source>
</evidence>
<dbReference type="Pfam" id="PF12028">
    <property type="entry name" value="DUF3515"/>
    <property type="match status" value="1"/>
</dbReference>
<evidence type="ECO:0000313" key="1">
    <source>
        <dbReference type="EMBL" id="GAA5151853.1"/>
    </source>
</evidence>
<gene>
    <name evidence="1" type="ORF">GCM10023340_31190</name>
</gene>
<sequence length="164" mass="16565">MTLRSRGVALGAAVGSLSLVAGCSGDPEIASYGLDDADQAACEAFVADLPAVLADEDEVEVDGDGDPVLGAAYGDPAITVTCGVPTPDGFDQTSSCEVADGVGWYVAPEAFDDQDADVVLTAAGYRPAVAVEVPGELRPDAPAAAIAELAALVEQHLTLEQRCS</sequence>
<comment type="caution">
    <text evidence="1">The sequence shown here is derived from an EMBL/GenBank/DDBJ whole genome shotgun (WGS) entry which is preliminary data.</text>
</comment>
<accession>A0ABP9PXH4</accession>
<dbReference type="InterPro" id="IPR021903">
    <property type="entry name" value="DUF3515"/>
</dbReference>
<dbReference type="EMBL" id="BAABKG010000004">
    <property type="protein sequence ID" value="GAA5151853.1"/>
    <property type="molecule type" value="Genomic_DNA"/>
</dbReference>
<organism evidence="1 2">
    <name type="scientific">Nocardioides marinquilinus</name>
    <dbReference type="NCBI Taxonomy" id="1210400"/>
    <lineage>
        <taxon>Bacteria</taxon>
        <taxon>Bacillati</taxon>
        <taxon>Actinomycetota</taxon>
        <taxon>Actinomycetes</taxon>
        <taxon>Propionibacteriales</taxon>
        <taxon>Nocardioidaceae</taxon>
        <taxon>Nocardioides</taxon>
    </lineage>
</organism>